<reference evidence="2 3" key="1">
    <citation type="submission" date="2014-04" db="EMBL/GenBank/DDBJ databases">
        <authorList>
            <consortium name="DOE Joint Genome Institute"/>
            <person name="Kuo A."/>
            <person name="Gay G."/>
            <person name="Dore J."/>
            <person name="Kohler A."/>
            <person name="Nagy L.G."/>
            <person name="Floudas D."/>
            <person name="Copeland A."/>
            <person name="Barry K.W."/>
            <person name="Cichocki N."/>
            <person name="Veneault-Fourrey C."/>
            <person name="LaButti K."/>
            <person name="Lindquist E.A."/>
            <person name="Lipzen A."/>
            <person name="Lundell T."/>
            <person name="Morin E."/>
            <person name="Murat C."/>
            <person name="Sun H."/>
            <person name="Tunlid A."/>
            <person name="Henrissat B."/>
            <person name="Grigoriev I.V."/>
            <person name="Hibbett D.S."/>
            <person name="Martin F."/>
            <person name="Nordberg H.P."/>
            <person name="Cantor M.N."/>
            <person name="Hua S.X."/>
        </authorList>
    </citation>
    <scope>NUCLEOTIDE SEQUENCE [LARGE SCALE GENOMIC DNA]</scope>
    <source>
        <strain evidence="3">h7</strain>
    </source>
</reference>
<protein>
    <submittedName>
        <fullName evidence="2">Uncharacterized protein</fullName>
    </submittedName>
</protein>
<dbReference type="InterPro" id="IPR032675">
    <property type="entry name" value="LRR_dom_sf"/>
</dbReference>
<dbReference type="EMBL" id="KN831773">
    <property type="protein sequence ID" value="KIM44512.1"/>
    <property type="molecule type" value="Genomic_DNA"/>
</dbReference>
<name>A0A0C2YU08_HEBCY</name>
<organism evidence="2 3">
    <name type="scientific">Hebeloma cylindrosporum</name>
    <dbReference type="NCBI Taxonomy" id="76867"/>
    <lineage>
        <taxon>Eukaryota</taxon>
        <taxon>Fungi</taxon>
        <taxon>Dikarya</taxon>
        <taxon>Basidiomycota</taxon>
        <taxon>Agaricomycotina</taxon>
        <taxon>Agaricomycetes</taxon>
        <taxon>Agaricomycetidae</taxon>
        <taxon>Agaricales</taxon>
        <taxon>Agaricineae</taxon>
        <taxon>Hymenogastraceae</taxon>
        <taxon>Hebeloma</taxon>
    </lineage>
</organism>
<dbReference type="AlphaFoldDB" id="A0A0C2YU08"/>
<dbReference type="STRING" id="686832.A0A0C2YU08"/>
<evidence type="ECO:0000313" key="3">
    <source>
        <dbReference type="Proteomes" id="UP000053424"/>
    </source>
</evidence>
<evidence type="ECO:0000313" key="2">
    <source>
        <dbReference type="EMBL" id="KIM44512.1"/>
    </source>
</evidence>
<dbReference type="SUPFAM" id="SSF52047">
    <property type="entry name" value="RNI-like"/>
    <property type="match status" value="1"/>
</dbReference>
<keyword evidence="3" id="KW-1185">Reference proteome</keyword>
<sequence>MFLYVRLFTFIQSIKVALDKEERCPIKDLPPEILILIFEEYCNAWSPTNNVLLPELRLTQICQYWRWIAIDHSKMWTRIVASPQTPPYVIPTYLERSRARPLDLDIDLRHEASDGTRVNNAFRWRRLNLHIGPQDATAVSSDLRELGTPVLEELRLSSGSHVSGINKLFEGGAPLLKSLRLVGTSLLCLSPSFAQITALHLTSNCPMHFSIFHHLLTTMINLQELALQTRVVEGWPLYPSPADIIHLPALESLKLSDRRWPLFIPLLSISAPILRTLLLYDLVAHDLPETFMESQLQQNHPALRNVILKGRNTYINEFGFIQLARIFPAIEYFSLLGVDSFFMRECSRILHRTTIWPNLRTISMIPVVAEDILCSLIFARTRPTSQTPLKTLVVHMPSNIKRIHWIAQKVHVEEYKDHSAPPVLSRESSLGAHHPCTTSSSDKF</sequence>
<feature type="region of interest" description="Disordered" evidence="1">
    <location>
        <begin position="422"/>
        <end position="444"/>
    </location>
</feature>
<dbReference type="HOGENOM" id="CLU_020999_3_3_1"/>
<dbReference type="Gene3D" id="3.80.10.10">
    <property type="entry name" value="Ribonuclease Inhibitor"/>
    <property type="match status" value="1"/>
</dbReference>
<accession>A0A0C2YU08</accession>
<evidence type="ECO:0000256" key="1">
    <source>
        <dbReference type="SAM" id="MobiDB-lite"/>
    </source>
</evidence>
<gene>
    <name evidence="2" type="ORF">M413DRAFT_442480</name>
</gene>
<reference evidence="3" key="2">
    <citation type="submission" date="2015-01" db="EMBL/GenBank/DDBJ databases">
        <title>Evolutionary Origins and Diversification of the Mycorrhizal Mutualists.</title>
        <authorList>
            <consortium name="DOE Joint Genome Institute"/>
            <consortium name="Mycorrhizal Genomics Consortium"/>
            <person name="Kohler A."/>
            <person name="Kuo A."/>
            <person name="Nagy L.G."/>
            <person name="Floudas D."/>
            <person name="Copeland A."/>
            <person name="Barry K.W."/>
            <person name="Cichocki N."/>
            <person name="Veneault-Fourrey C."/>
            <person name="LaButti K."/>
            <person name="Lindquist E.A."/>
            <person name="Lipzen A."/>
            <person name="Lundell T."/>
            <person name="Morin E."/>
            <person name="Murat C."/>
            <person name="Riley R."/>
            <person name="Ohm R."/>
            <person name="Sun H."/>
            <person name="Tunlid A."/>
            <person name="Henrissat B."/>
            <person name="Grigoriev I.V."/>
            <person name="Hibbett D.S."/>
            <person name="Martin F."/>
        </authorList>
    </citation>
    <scope>NUCLEOTIDE SEQUENCE [LARGE SCALE GENOMIC DNA]</scope>
    <source>
        <strain evidence="3">h7</strain>
    </source>
</reference>
<proteinExistence type="predicted"/>
<dbReference type="Proteomes" id="UP000053424">
    <property type="component" value="Unassembled WGS sequence"/>
</dbReference>
<dbReference type="OrthoDB" id="2973282at2759"/>